<dbReference type="GO" id="GO:0005829">
    <property type="term" value="C:cytosol"/>
    <property type="evidence" value="ECO:0007669"/>
    <property type="project" value="TreeGrafter"/>
</dbReference>
<dbReference type="GeneID" id="14925841"/>
<keyword evidence="4 8" id="KW-0479">Metal-binding</keyword>
<dbReference type="Proteomes" id="UP000011083">
    <property type="component" value="Unassembled WGS sequence"/>
</dbReference>
<keyword evidence="6 8" id="KW-0862">Zinc</keyword>
<feature type="domain" description="Amidohydrolase-related" evidence="9">
    <location>
        <begin position="79"/>
        <end position="459"/>
    </location>
</feature>
<proteinExistence type="inferred from homology"/>
<dbReference type="InterPro" id="IPR051607">
    <property type="entry name" value="Metallo-dep_hydrolases"/>
</dbReference>
<evidence type="ECO:0000256" key="1">
    <source>
        <dbReference type="ARBA" id="ARBA00004984"/>
    </source>
</evidence>
<reference evidence="10 11" key="1">
    <citation type="journal article" date="2013" name="Genome Biol.">
        <title>Genome of Acanthamoeba castellanii highlights extensive lateral gene transfer and early evolution of tyrosine kinase signaling.</title>
        <authorList>
            <person name="Clarke M."/>
            <person name="Lohan A.J."/>
            <person name="Liu B."/>
            <person name="Lagkouvardos I."/>
            <person name="Roy S."/>
            <person name="Zafar N."/>
            <person name="Bertelli C."/>
            <person name="Schilde C."/>
            <person name="Kianianmomeni A."/>
            <person name="Burglin T.R."/>
            <person name="Frech C."/>
            <person name="Turcotte B."/>
            <person name="Kopec K.O."/>
            <person name="Synnott J.M."/>
            <person name="Choo C."/>
            <person name="Paponov I."/>
            <person name="Finkler A."/>
            <person name="Soon Heng Tan C."/>
            <person name="Hutchins A.P."/>
            <person name="Weinmeier T."/>
            <person name="Rattei T."/>
            <person name="Chu J.S."/>
            <person name="Gimenez G."/>
            <person name="Irimia M."/>
            <person name="Rigden D.J."/>
            <person name="Fitzpatrick D.A."/>
            <person name="Lorenzo-Morales J."/>
            <person name="Bateman A."/>
            <person name="Chiu C.H."/>
            <person name="Tang P."/>
            <person name="Hegemann P."/>
            <person name="Fromm H."/>
            <person name="Raoult D."/>
            <person name="Greub G."/>
            <person name="Miranda-Saavedra D."/>
            <person name="Chen N."/>
            <person name="Nash P."/>
            <person name="Ginger M.L."/>
            <person name="Horn M."/>
            <person name="Schaap P."/>
            <person name="Caler L."/>
            <person name="Loftus B."/>
        </authorList>
    </citation>
    <scope>NUCLEOTIDE SEQUENCE [LARGE SCALE GENOMIC DNA]</scope>
    <source>
        <strain evidence="10 11">Neff</strain>
    </source>
</reference>
<dbReference type="Pfam" id="PF01979">
    <property type="entry name" value="Amidohydro_1"/>
    <property type="match status" value="1"/>
</dbReference>
<dbReference type="InterPro" id="IPR006680">
    <property type="entry name" value="Amidohydro-rel"/>
</dbReference>
<dbReference type="FunFam" id="3.20.20.140:FF:000022">
    <property type="entry name" value="Guanine deaminase"/>
    <property type="match status" value="1"/>
</dbReference>
<dbReference type="EMBL" id="KB007811">
    <property type="protein sequence ID" value="ELR24812.1"/>
    <property type="molecule type" value="Genomic_DNA"/>
</dbReference>
<dbReference type="UniPathway" id="UPA00603">
    <property type="reaction ID" value="UER00660"/>
</dbReference>
<sequence length="464" mass="50680">MKAALMETNEAVVVRVFHGTVVHSLALDQLDVVPRAWLGVDATGRIAFLQDGSLDRPALILKHKLSEAVEFVELPRRGFIVPGMVDTHAHAPQFVNAGNGLDMPLLEWLETYTFPAETRFKDADYAKKIYTAVVRRSLGLGTTTISYFGTIHAPANKVLAEAAAKYGQRAFVGKVCMDRNSPAHYVETTADSLRDTAHFCEEVLAMGDPLITPILTPRFTPTCTMELMTGLSEIARKHDLPIQTHVSESKAEVAWVKELHPDQPTYTHTYHQAGLLTKKTVLAHAVHLTEPEEDLVLAQQAGISHCPNSNFSLLSGMCPVRRFLNKGIKVGLGTDVSGGFCPNMLDAFRLAIIASKMVHTEHTELAPLNVAEGFYLLTLGGARVLDIDDKVGNFLVGKELDALVVAPFAEGSPIDEFDAEDVSSSGGDDEAAIKRTLEKWLFLGDDRNLAQVYVCGRPVLPFAL</sequence>
<dbReference type="Gene3D" id="2.30.40.10">
    <property type="entry name" value="Urease, subunit C, domain 1"/>
    <property type="match status" value="1"/>
</dbReference>
<accession>L8HHX2</accession>
<dbReference type="InterPro" id="IPR014311">
    <property type="entry name" value="Guanine_deaminase"/>
</dbReference>
<evidence type="ECO:0000256" key="2">
    <source>
        <dbReference type="ARBA" id="ARBA00006745"/>
    </source>
</evidence>
<keyword evidence="11" id="KW-1185">Reference proteome</keyword>
<dbReference type="VEuPathDB" id="AmoebaDB:ACA1_174740"/>
<dbReference type="EC" id="3.5.4.3" evidence="3 8"/>
<evidence type="ECO:0000259" key="9">
    <source>
        <dbReference type="Pfam" id="PF01979"/>
    </source>
</evidence>
<dbReference type="PANTHER" id="PTHR11271">
    <property type="entry name" value="GUANINE DEAMINASE"/>
    <property type="match status" value="1"/>
</dbReference>
<comment type="similarity">
    <text evidence="2 8">Belongs to the metallo-dependent hydrolases superfamily. ATZ/TRZ family.</text>
</comment>
<dbReference type="InterPro" id="IPR032466">
    <property type="entry name" value="Metal_Hydrolase"/>
</dbReference>
<dbReference type="OrthoDB" id="194468at2759"/>
<dbReference type="SUPFAM" id="SSF51556">
    <property type="entry name" value="Metallo-dependent hydrolases"/>
    <property type="match status" value="1"/>
</dbReference>
<organism evidence="10 11">
    <name type="scientific">Acanthamoeba castellanii (strain ATCC 30010 / Neff)</name>
    <dbReference type="NCBI Taxonomy" id="1257118"/>
    <lineage>
        <taxon>Eukaryota</taxon>
        <taxon>Amoebozoa</taxon>
        <taxon>Discosea</taxon>
        <taxon>Longamoebia</taxon>
        <taxon>Centramoebida</taxon>
        <taxon>Acanthamoebidae</taxon>
        <taxon>Acanthamoeba</taxon>
    </lineage>
</organism>
<dbReference type="OMA" id="CVHMNDS"/>
<gene>
    <name evidence="10" type="ORF">ACA1_174740</name>
</gene>
<comment type="cofactor">
    <cofactor evidence="8">
        <name>Zn(2+)</name>
        <dbReference type="ChEBI" id="CHEBI:29105"/>
    </cofactor>
    <text evidence="8">Binds 1 zinc ion per subunit.</text>
</comment>
<protein>
    <recommendedName>
        <fullName evidence="3 8">Guanine deaminase</fullName>
        <shortName evidence="8">Guanase</shortName>
        <ecNumber evidence="3 8">3.5.4.3</ecNumber>
    </recommendedName>
    <alternativeName>
        <fullName evidence="8">Guanine aminohydrolase</fullName>
    </alternativeName>
</protein>
<evidence type="ECO:0000256" key="7">
    <source>
        <dbReference type="ARBA" id="ARBA00051148"/>
    </source>
</evidence>
<dbReference type="PANTHER" id="PTHR11271:SF6">
    <property type="entry name" value="GUANINE DEAMINASE"/>
    <property type="match status" value="1"/>
</dbReference>
<comment type="pathway">
    <text evidence="1 8">Purine metabolism; guanine degradation; xanthine from guanine: step 1/1.</text>
</comment>
<dbReference type="InterPro" id="IPR011059">
    <property type="entry name" value="Metal-dep_hydrolase_composite"/>
</dbReference>
<keyword evidence="5 8" id="KW-0378">Hydrolase</keyword>
<evidence type="ECO:0000256" key="3">
    <source>
        <dbReference type="ARBA" id="ARBA00012781"/>
    </source>
</evidence>
<evidence type="ECO:0000256" key="6">
    <source>
        <dbReference type="ARBA" id="ARBA00022833"/>
    </source>
</evidence>
<dbReference type="STRING" id="1257118.L8HHX2"/>
<dbReference type="AlphaFoldDB" id="L8HHX2"/>
<dbReference type="GO" id="GO:0006147">
    <property type="term" value="P:guanine catabolic process"/>
    <property type="evidence" value="ECO:0007669"/>
    <property type="project" value="UniProtKB-UniRule"/>
</dbReference>
<evidence type="ECO:0000313" key="10">
    <source>
        <dbReference type="EMBL" id="ELR24812.1"/>
    </source>
</evidence>
<evidence type="ECO:0000256" key="5">
    <source>
        <dbReference type="ARBA" id="ARBA00022801"/>
    </source>
</evidence>
<name>L8HHX2_ACACF</name>
<dbReference type="RefSeq" id="XP_004356712.1">
    <property type="nucleotide sequence ID" value="XM_004356659.1"/>
</dbReference>
<dbReference type="KEGG" id="acan:ACA1_174740"/>
<evidence type="ECO:0000256" key="8">
    <source>
        <dbReference type="RuleBase" id="RU366009"/>
    </source>
</evidence>
<dbReference type="Gene3D" id="3.20.20.140">
    <property type="entry name" value="Metal-dependent hydrolases"/>
    <property type="match status" value="1"/>
</dbReference>
<evidence type="ECO:0000256" key="4">
    <source>
        <dbReference type="ARBA" id="ARBA00022723"/>
    </source>
</evidence>
<dbReference type="GO" id="GO:0008270">
    <property type="term" value="F:zinc ion binding"/>
    <property type="evidence" value="ECO:0007669"/>
    <property type="project" value="UniProtKB-UniRule"/>
</dbReference>
<comment type="catalytic activity">
    <reaction evidence="7 8">
        <text>guanine + H2O + H(+) = xanthine + NH4(+)</text>
        <dbReference type="Rhea" id="RHEA:14665"/>
        <dbReference type="ChEBI" id="CHEBI:15377"/>
        <dbReference type="ChEBI" id="CHEBI:15378"/>
        <dbReference type="ChEBI" id="CHEBI:16235"/>
        <dbReference type="ChEBI" id="CHEBI:17712"/>
        <dbReference type="ChEBI" id="CHEBI:28938"/>
        <dbReference type="EC" id="3.5.4.3"/>
    </reaction>
</comment>
<evidence type="ECO:0000313" key="11">
    <source>
        <dbReference type="Proteomes" id="UP000011083"/>
    </source>
</evidence>
<dbReference type="NCBIfam" id="TIGR02967">
    <property type="entry name" value="guan_deamin"/>
    <property type="match status" value="1"/>
</dbReference>
<dbReference type="GO" id="GO:0008892">
    <property type="term" value="F:guanine deaminase activity"/>
    <property type="evidence" value="ECO:0007669"/>
    <property type="project" value="UniProtKB-UniRule"/>
</dbReference>
<comment type="function">
    <text evidence="8">Catalyzes the hydrolytic deamination of guanine, producing xanthine and ammonia.</text>
</comment>